<name>A0A7Y0FLT5_9BACT</name>
<comment type="caution">
    <text evidence="3">The sequence shown here is derived from an EMBL/GenBank/DDBJ whole genome shotgun (WGS) entry which is preliminary data.</text>
</comment>
<feature type="coiled-coil region" evidence="1">
    <location>
        <begin position="183"/>
        <end position="217"/>
    </location>
</feature>
<evidence type="ECO:0000256" key="2">
    <source>
        <dbReference type="SAM" id="SignalP"/>
    </source>
</evidence>
<keyword evidence="1" id="KW-0175">Coiled coil</keyword>
<evidence type="ECO:0000256" key="1">
    <source>
        <dbReference type="SAM" id="Coils"/>
    </source>
</evidence>
<dbReference type="RefSeq" id="WP_169530006.1">
    <property type="nucleotide sequence ID" value="NZ_JABBGH010000001.1"/>
</dbReference>
<proteinExistence type="predicted"/>
<organism evidence="3 4">
    <name type="scientific">Hymenobacter polaris</name>
    <dbReference type="NCBI Taxonomy" id="2682546"/>
    <lineage>
        <taxon>Bacteria</taxon>
        <taxon>Pseudomonadati</taxon>
        <taxon>Bacteroidota</taxon>
        <taxon>Cytophagia</taxon>
        <taxon>Cytophagales</taxon>
        <taxon>Hymenobacteraceae</taxon>
        <taxon>Hymenobacter</taxon>
    </lineage>
</organism>
<evidence type="ECO:0008006" key="5">
    <source>
        <dbReference type="Google" id="ProtNLM"/>
    </source>
</evidence>
<reference evidence="3 4" key="1">
    <citation type="submission" date="2020-04" db="EMBL/GenBank/DDBJ databases">
        <title>Hymenobacter polaris sp. nov., isolated from Arctic soil.</title>
        <authorList>
            <person name="Dahal R.H."/>
        </authorList>
    </citation>
    <scope>NUCLEOTIDE SEQUENCE [LARGE SCALE GENOMIC DNA]</scope>
    <source>
        <strain evidence="3 4">RP-2-7</strain>
    </source>
</reference>
<dbReference type="Proteomes" id="UP000559626">
    <property type="component" value="Unassembled WGS sequence"/>
</dbReference>
<gene>
    <name evidence="3" type="ORF">HHL22_05845</name>
</gene>
<accession>A0A7Y0FLT5</accession>
<feature type="signal peptide" evidence="2">
    <location>
        <begin position="1"/>
        <end position="21"/>
    </location>
</feature>
<protein>
    <recommendedName>
        <fullName evidence="5">DNA repair ATPase</fullName>
    </recommendedName>
</protein>
<feature type="chain" id="PRO_5031140934" description="DNA repair ATPase" evidence="2">
    <location>
        <begin position="22"/>
        <end position="236"/>
    </location>
</feature>
<keyword evidence="2" id="KW-0732">Signal</keyword>
<dbReference type="EMBL" id="JABBGH010000001">
    <property type="protein sequence ID" value="NML64724.1"/>
    <property type="molecule type" value="Genomic_DNA"/>
</dbReference>
<dbReference type="AlphaFoldDB" id="A0A7Y0FLT5"/>
<evidence type="ECO:0000313" key="3">
    <source>
        <dbReference type="EMBL" id="NML64724.1"/>
    </source>
</evidence>
<sequence>MNRKLLLLLALLLGGSLRMMAQRSPVDEADQNINGIPRKGQRVSLQLDNKRVENAWMKQLNEQFPGKAKNNKGIITLDGVTIPDIAPNPIRVISRVDAMPTGTGVWWSIDLGNAYLGQASTPTQWKAGEKYLKEFARSMYREDIVAQITDAEKALVNSQNSHMAVIAKQDAIKKDIEKNKAKKLEIQQMLAANAAELQQLNNQIDTNLKEQEAARTDIVNMRLALEAVKDRMNKIE</sequence>
<keyword evidence="4" id="KW-1185">Reference proteome</keyword>
<evidence type="ECO:0000313" key="4">
    <source>
        <dbReference type="Proteomes" id="UP000559626"/>
    </source>
</evidence>